<dbReference type="OrthoDB" id="1919336at2759"/>
<gene>
    <name evidence="4" type="ORF">ACN38_g6133</name>
</gene>
<feature type="compositionally biased region" description="Low complexity" evidence="2">
    <location>
        <begin position="72"/>
        <end position="87"/>
    </location>
</feature>
<dbReference type="PROSITE" id="PS50118">
    <property type="entry name" value="HMG_BOX_2"/>
    <property type="match status" value="1"/>
</dbReference>
<dbReference type="InterPro" id="IPR009071">
    <property type="entry name" value="HMG_box_dom"/>
</dbReference>
<keyword evidence="5" id="KW-1185">Reference proteome</keyword>
<evidence type="ECO:0000313" key="5">
    <source>
        <dbReference type="Proteomes" id="UP000037696"/>
    </source>
</evidence>
<name>A0A0M8P7P5_9EURO</name>
<organism evidence="4 5">
    <name type="scientific">Penicillium nordicum</name>
    <dbReference type="NCBI Taxonomy" id="229535"/>
    <lineage>
        <taxon>Eukaryota</taxon>
        <taxon>Fungi</taxon>
        <taxon>Dikarya</taxon>
        <taxon>Ascomycota</taxon>
        <taxon>Pezizomycotina</taxon>
        <taxon>Eurotiomycetes</taxon>
        <taxon>Eurotiomycetidae</taxon>
        <taxon>Eurotiales</taxon>
        <taxon>Aspergillaceae</taxon>
        <taxon>Penicillium</taxon>
    </lineage>
</organism>
<feature type="compositionally biased region" description="Basic and acidic residues" evidence="2">
    <location>
        <begin position="277"/>
        <end position="288"/>
    </location>
</feature>
<dbReference type="Proteomes" id="UP000037696">
    <property type="component" value="Unassembled WGS sequence"/>
</dbReference>
<feature type="region of interest" description="Disordered" evidence="2">
    <location>
        <begin position="277"/>
        <end position="306"/>
    </location>
</feature>
<evidence type="ECO:0000256" key="1">
    <source>
        <dbReference type="PROSITE-ProRule" id="PRU00267"/>
    </source>
</evidence>
<keyword evidence="1" id="KW-0238">DNA-binding</keyword>
<reference evidence="4 5" key="1">
    <citation type="submission" date="2015-08" db="EMBL/GenBank/DDBJ databases">
        <title>Genome sequencing of Penicillium nordicum.</title>
        <authorList>
            <person name="Nguyen H.D."/>
            <person name="Seifert K.A."/>
        </authorList>
    </citation>
    <scope>NUCLEOTIDE SEQUENCE [LARGE SCALE GENOMIC DNA]</scope>
    <source>
        <strain evidence="4 5">DAOMC 185683</strain>
    </source>
</reference>
<protein>
    <recommendedName>
        <fullName evidence="3">HMG box domain-containing protein</fullName>
    </recommendedName>
</protein>
<evidence type="ECO:0000259" key="3">
    <source>
        <dbReference type="PROSITE" id="PS50118"/>
    </source>
</evidence>
<proteinExistence type="predicted"/>
<dbReference type="Pfam" id="PF00505">
    <property type="entry name" value="HMG_box"/>
    <property type="match status" value="1"/>
</dbReference>
<sequence length="306" mass="34119">MSWQSAARGGFLRTLPRGALPARTGVSDLQNQLSRVCLAANSGPARPQFQPLSSIQSLFQANSFATASTPLKASQTSKAKTPKTAASKAKKAPLSEKQQEALKMKQQRAHIKELKETALVRPKRLIITAYGLAMTEKLQELKGQYSVKEAWPISVQHATSLSPQEKERLQAQADANRAANAAAYDAWVKSHTPLQIKNANTARLTLSRIGKKTYSAIKDDRLPKTPQSAYILFVTHCMDTLGYQGKAGTEAFKAVADEWTKLPQSEKDHYHKLQVEDRQRYEKEHQEVYGEPAPKTQRYKTPEDYN</sequence>
<feature type="domain" description="HMG box" evidence="3">
    <location>
        <begin position="223"/>
        <end position="289"/>
    </location>
</feature>
<dbReference type="Gene3D" id="1.10.30.10">
    <property type="entry name" value="High mobility group box domain"/>
    <property type="match status" value="1"/>
</dbReference>
<evidence type="ECO:0000256" key="2">
    <source>
        <dbReference type="SAM" id="MobiDB-lite"/>
    </source>
</evidence>
<dbReference type="GO" id="GO:0005634">
    <property type="term" value="C:nucleus"/>
    <property type="evidence" value="ECO:0007669"/>
    <property type="project" value="UniProtKB-UniRule"/>
</dbReference>
<evidence type="ECO:0000313" key="4">
    <source>
        <dbReference type="EMBL" id="KOS43004.1"/>
    </source>
</evidence>
<dbReference type="SMART" id="SM00398">
    <property type="entry name" value="HMG"/>
    <property type="match status" value="1"/>
</dbReference>
<dbReference type="InterPro" id="IPR036910">
    <property type="entry name" value="HMG_box_dom_sf"/>
</dbReference>
<feature type="DNA-binding region" description="HMG box" evidence="1">
    <location>
        <begin position="223"/>
        <end position="289"/>
    </location>
</feature>
<dbReference type="GO" id="GO:0003677">
    <property type="term" value="F:DNA binding"/>
    <property type="evidence" value="ECO:0007669"/>
    <property type="project" value="UniProtKB-UniRule"/>
</dbReference>
<dbReference type="AlphaFoldDB" id="A0A0M8P7P5"/>
<accession>A0A0M8P7P5</accession>
<comment type="caution">
    <text evidence="4">The sequence shown here is derived from an EMBL/GenBank/DDBJ whole genome shotgun (WGS) entry which is preliminary data.</text>
</comment>
<dbReference type="STRING" id="229535.A0A0M8P7P5"/>
<dbReference type="EMBL" id="LHQQ01000092">
    <property type="protein sequence ID" value="KOS43004.1"/>
    <property type="molecule type" value="Genomic_DNA"/>
</dbReference>
<feature type="region of interest" description="Disordered" evidence="2">
    <location>
        <begin position="70"/>
        <end position="98"/>
    </location>
</feature>
<dbReference type="SUPFAM" id="SSF47095">
    <property type="entry name" value="HMG-box"/>
    <property type="match status" value="2"/>
</dbReference>
<keyword evidence="1" id="KW-0539">Nucleus</keyword>